<reference evidence="2 3" key="1">
    <citation type="submission" date="2017-10" db="EMBL/GenBank/DDBJ databases">
        <title>Complete genome sequence of Paracoccus yeei TT13 isolated from human skin.</title>
        <authorList>
            <person name="Lee K."/>
            <person name="Lim J.Y."/>
            <person name="Hwang I."/>
        </authorList>
    </citation>
    <scope>NUCLEOTIDE SEQUENCE [LARGE SCALE GENOMIC DNA]</scope>
    <source>
        <strain evidence="2 3">TT13</strain>
    </source>
</reference>
<name>A0A2D2BXE7_9RHOB</name>
<accession>A0A2D2BXE7</accession>
<dbReference type="SUPFAM" id="SSF56300">
    <property type="entry name" value="Metallo-dependent phosphatases"/>
    <property type="match status" value="1"/>
</dbReference>
<dbReference type="InterPro" id="IPR029052">
    <property type="entry name" value="Metallo-depent_PP-like"/>
</dbReference>
<dbReference type="InterPro" id="IPR024173">
    <property type="entry name" value="Pesterase_MJ0037-like"/>
</dbReference>
<dbReference type="Proteomes" id="UP000229314">
    <property type="component" value="Chromosome"/>
</dbReference>
<dbReference type="PIRSF" id="PIRSF000887">
    <property type="entry name" value="Pesterase_MJ0037"/>
    <property type="match status" value="1"/>
</dbReference>
<organism evidence="2 3">
    <name type="scientific">Paracoccus yeei</name>
    <dbReference type="NCBI Taxonomy" id="147645"/>
    <lineage>
        <taxon>Bacteria</taxon>
        <taxon>Pseudomonadati</taxon>
        <taxon>Pseudomonadota</taxon>
        <taxon>Alphaproteobacteria</taxon>
        <taxon>Rhodobacterales</taxon>
        <taxon>Paracoccaceae</taxon>
        <taxon>Paracoccus</taxon>
    </lineage>
</organism>
<dbReference type="AlphaFoldDB" id="A0A2D2BXE7"/>
<feature type="domain" description="Calcineurin-like phosphoesterase" evidence="1">
    <location>
        <begin position="29"/>
        <end position="120"/>
    </location>
</feature>
<dbReference type="Gene3D" id="3.60.21.10">
    <property type="match status" value="1"/>
</dbReference>
<dbReference type="GO" id="GO:0016787">
    <property type="term" value="F:hydrolase activity"/>
    <property type="evidence" value="ECO:0007669"/>
    <property type="project" value="InterPro"/>
</dbReference>
<dbReference type="InterPro" id="IPR004843">
    <property type="entry name" value="Calcineurin-like_PHP"/>
</dbReference>
<dbReference type="GeneID" id="78896721"/>
<sequence length="222" mass="23754">MSGYGFEYHGLRLVARGSGALWWPEGRWLVVADLHLGKSERMARRGGPLLPPYEGRATLERLAAEVAALEPAAIVSLGDGFDDMAAAGALDEVIARRLADLARGRDWIWVLGNHDPEAPAGLPGRAQEALRLGRVALRHEPGPGPDICGHYHPAVRLAGERRRAFLLGADHLILPAFGAYTGGLACDDSALTALVPRGLAIACGPRPIVLPVGLSPQRRLRR</sequence>
<dbReference type="Pfam" id="PF00149">
    <property type="entry name" value="Metallophos"/>
    <property type="match status" value="1"/>
</dbReference>
<dbReference type="PANTHER" id="PTHR39323:SF1">
    <property type="entry name" value="BLR1149 PROTEIN"/>
    <property type="match status" value="1"/>
</dbReference>
<gene>
    <name evidence="2" type="ORF">PYTT13_03415</name>
</gene>
<dbReference type="PANTHER" id="PTHR39323">
    <property type="entry name" value="BLR1149 PROTEIN"/>
    <property type="match status" value="1"/>
</dbReference>
<evidence type="ECO:0000259" key="1">
    <source>
        <dbReference type="Pfam" id="PF00149"/>
    </source>
</evidence>
<protein>
    <submittedName>
        <fullName evidence="2">Metallophosphoesterase</fullName>
    </submittedName>
</protein>
<dbReference type="EMBL" id="CP024422">
    <property type="protein sequence ID" value="ATQ54950.1"/>
    <property type="molecule type" value="Genomic_DNA"/>
</dbReference>
<dbReference type="InterPro" id="IPR026336">
    <property type="entry name" value="PdeM-like"/>
</dbReference>
<evidence type="ECO:0000313" key="3">
    <source>
        <dbReference type="Proteomes" id="UP000229314"/>
    </source>
</evidence>
<proteinExistence type="predicted"/>
<dbReference type="RefSeq" id="WP_099648203.1">
    <property type="nucleotide sequence ID" value="NZ_CP024422.1"/>
</dbReference>
<dbReference type="NCBIfam" id="TIGR04123">
    <property type="entry name" value="P_estr_lig_assc"/>
    <property type="match status" value="1"/>
</dbReference>
<evidence type="ECO:0000313" key="2">
    <source>
        <dbReference type="EMBL" id="ATQ54950.1"/>
    </source>
</evidence>